<comment type="caution">
    <text evidence="3">The sequence shown here is derived from an EMBL/GenBank/DDBJ whole genome shotgun (WGS) entry which is preliminary data.</text>
</comment>
<organism evidence="3 4">
    <name type="scientific">Azohydromonas lata</name>
    <dbReference type="NCBI Taxonomy" id="45677"/>
    <lineage>
        <taxon>Bacteria</taxon>
        <taxon>Pseudomonadati</taxon>
        <taxon>Pseudomonadota</taxon>
        <taxon>Betaproteobacteria</taxon>
        <taxon>Burkholderiales</taxon>
        <taxon>Sphaerotilaceae</taxon>
        <taxon>Azohydromonas</taxon>
    </lineage>
</organism>
<keyword evidence="4" id="KW-1185">Reference proteome</keyword>
<reference evidence="3 4" key="1">
    <citation type="submission" date="2023-11" db="EMBL/GenBank/DDBJ databases">
        <title>Draft genome of Azohydromonas lata strain H1 (DSM1123), a polyhydroxyalkanoate producer.</title>
        <authorList>
            <person name="Traversa D."/>
            <person name="D'Addabbo P."/>
            <person name="Pazzani C."/>
            <person name="Manzari C."/>
            <person name="Chiara M."/>
            <person name="Scrascia M."/>
        </authorList>
    </citation>
    <scope>NUCLEOTIDE SEQUENCE [LARGE SCALE GENOMIC DNA]</scope>
    <source>
        <strain evidence="3 4">H1</strain>
    </source>
</reference>
<feature type="region of interest" description="Disordered" evidence="1">
    <location>
        <begin position="55"/>
        <end position="91"/>
    </location>
</feature>
<evidence type="ECO:0000313" key="3">
    <source>
        <dbReference type="EMBL" id="MDZ5461486.1"/>
    </source>
</evidence>
<dbReference type="Gene3D" id="2.60.40.10">
    <property type="entry name" value="Immunoglobulins"/>
    <property type="match status" value="1"/>
</dbReference>
<protein>
    <submittedName>
        <fullName evidence="3">Galactose oxidase-like domain-containing protein</fullName>
    </submittedName>
</protein>
<dbReference type="InterPro" id="IPR015202">
    <property type="entry name" value="GO-like_E_set"/>
</dbReference>
<feature type="compositionally biased region" description="Low complexity" evidence="1">
    <location>
        <begin position="60"/>
        <end position="73"/>
    </location>
</feature>
<feature type="domain" description="Galactose oxidase-like Early set" evidence="2">
    <location>
        <begin position="534"/>
        <end position="617"/>
    </location>
</feature>
<dbReference type="Pfam" id="PF09118">
    <property type="entry name" value="GO-like_E_set"/>
    <property type="match status" value="1"/>
</dbReference>
<dbReference type="SUPFAM" id="SSF81296">
    <property type="entry name" value="E set domains"/>
    <property type="match status" value="1"/>
</dbReference>
<evidence type="ECO:0000259" key="2">
    <source>
        <dbReference type="Pfam" id="PF09118"/>
    </source>
</evidence>
<name>A0ABU5IRG5_9BURK</name>
<gene>
    <name evidence="3" type="ORF">SM757_33405</name>
</gene>
<dbReference type="SUPFAM" id="SSF50965">
    <property type="entry name" value="Galactose oxidase, central domain"/>
    <property type="match status" value="1"/>
</dbReference>
<dbReference type="InterPro" id="IPR013783">
    <property type="entry name" value="Ig-like_fold"/>
</dbReference>
<evidence type="ECO:0000313" key="4">
    <source>
        <dbReference type="Proteomes" id="UP001293718"/>
    </source>
</evidence>
<sequence length="638" mass="67021">MSDLGSGPARGRQIMKRRPDTMIRQNPLVIFATRLPRQALYLSIVAALAACGGGGGGSTGATPANTGSTGNTPSTDNTPSTGTGTDAGTPTNMPAVDVEETDVDAPVDFGSGPVSTSTVLAETLRQMAANGDLMTVYRPQATSSAAFTAGAFGPAVAWPVMPIHMVLLPDGRVLSYGTDDKGVQGAQFSYSVWDPNWNPNVPGEASSPHQLLANTTGTDLFCSTQLILPSNGQVLLAGGDRIVNGKRNYANGDLNFFNPADNTVRKEATPMAARRWYATAVTTSQGEVVVMGGRDDLYYPGTKTIPGTSVSYATTPEIYVPGTGWRTLATAKSDAVFGAVNGNNWWYPKSWLAPDGKILTITHEGNFHALDPAGTGTLTQLTGKLPGANWNLPSLMYAPGKILSVRNDNIVSLVDINGAQPVISRTTNPISTGRKWGFATVLADGSVWFNGGSVNANALADAVKTTELWNPATGQWTMAANAQKPRMYHNASLLLPSGAVLTGGGGSPGPVRNLNAEVYFPPYLFNPDGSWAARPVVNAAPTAVSRNSSFAVTMGNTTAVEKVVMVRTGSATHSFNNEQRIKTLPFTQNGTALTVSAPTSATEMPPGYYLMFVLQKNPLAPADANRLVPSQARIVKLS</sequence>
<evidence type="ECO:0000256" key="1">
    <source>
        <dbReference type="SAM" id="MobiDB-lite"/>
    </source>
</evidence>
<dbReference type="PANTHER" id="PTHR32208">
    <property type="entry name" value="SECRETED PROTEIN-RELATED"/>
    <property type="match status" value="1"/>
</dbReference>
<dbReference type="Gene3D" id="2.130.10.80">
    <property type="entry name" value="Galactose oxidase/kelch, beta-propeller"/>
    <property type="match status" value="1"/>
</dbReference>
<dbReference type="Proteomes" id="UP001293718">
    <property type="component" value="Unassembled WGS sequence"/>
</dbReference>
<dbReference type="CDD" id="cd02851">
    <property type="entry name" value="E_set_GO_C"/>
    <property type="match status" value="1"/>
</dbReference>
<accession>A0ABU5IRG5</accession>
<dbReference type="EMBL" id="JAXOJX010000118">
    <property type="protein sequence ID" value="MDZ5461486.1"/>
    <property type="molecule type" value="Genomic_DNA"/>
</dbReference>
<proteinExistence type="predicted"/>
<dbReference type="PANTHER" id="PTHR32208:SF56">
    <property type="entry name" value="GALACTOSE OXIDASE-RELATED"/>
    <property type="match status" value="1"/>
</dbReference>
<dbReference type="InterPro" id="IPR037293">
    <property type="entry name" value="Gal_Oxidase_central_sf"/>
</dbReference>
<feature type="compositionally biased region" description="Polar residues" evidence="1">
    <location>
        <begin position="74"/>
        <end position="91"/>
    </location>
</feature>
<dbReference type="InterPro" id="IPR011043">
    <property type="entry name" value="Gal_Oxase/kelch_b-propeller"/>
</dbReference>
<dbReference type="InterPro" id="IPR014756">
    <property type="entry name" value="Ig_E-set"/>
</dbReference>
<feature type="region of interest" description="Disordered" evidence="1">
    <location>
        <begin position="1"/>
        <end position="20"/>
    </location>
</feature>
<dbReference type="RefSeq" id="WP_322468636.1">
    <property type="nucleotide sequence ID" value="NZ_JAXOJX010000118.1"/>
</dbReference>